<keyword evidence="3" id="KW-1185">Reference proteome</keyword>
<proteinExistence type="predicted"/>
<reference evidence="2" key="1">
    <citation type="submission" date="2020-04" db="EMBL/GenBank/DDBJ databases">
        <title>Genome Assembly and Annotation of Botryosphaeria dothidea sdau 11-99, a Latent Pathogen of Apple Fruit Ring Rot in China.</title>
        <authorList>
            <person name="Yu C."/>
            <person name="Diao Y."/>
            <person name="Lu Q."/>
            <person name="Zhao J."/>
            <person name="Cui S."/>
            <person name="Peng C."/>
            <person name="He B."/>
            <person name="Liu H."/>
        </authorList>
    </citation>
    <scope>NUCLEOTIDE SEQUENCE [LARGE SCALE GENOMIC DNA]</scope>
    <source>
        <strain evidence="2">Sdau11-99</strain>
    </source>
</reference>
<name>A0A8H4IKM7_9PEZI</name>
<protein>
    <recommendedName>
        <fullName evidence="4">Microtubule associated protein</fullName>
    </recommendedName>
</protein>
<keyword evidence="1" id="KW-0472">Membrane</keyword>
<feature type="transmembrane region" description="Helical" evidence="1">
    <location>
        <begin position="86"/>
        <end position="108"/>
    </location>
</feature>
<evidence type="ECO:0000313" key="2">
    <source>
        <dbReference type="EMBL" id="KAF4302881.1"/>
    </source>
</evidence>
<evidence type="ECO:0000313" key="3">
    <source>
        <dbReference type="Proteomes" id="UP000572817"/>
    </source>
</evidence>
<dbReference type="EMBL" id="WWBZ02000062">
    <property type="protein sequence ID" value="KAF4302881.1"/>
    <property type="molecule type" value="Genomic_DNA"/>
</dbReference>
<dbReference type="OrthoDB" id="193478at2759"/>
<evidence type="ECO:0008006" key="4">
    <source>
        <dbReference type="Google" id="ProtNLM"/>
    </source>
</evidence>
<feature type="transmembrane region" description="Helical" evidence="1">
    <location>
        <begin position="270"/>
        <end position="295"/>
    </location>
</feature>
<dbReference type="AlphaFoldDB" id="A0A8H4IKM7"/>
<feature type="transmembrane region" description="Helical" evidence="1">
    <location>
        <begin position="28"/>
        <end position="47"/>
    </location>
</feature>
<evidence type="ECO:0000256" key="1">
    <source>
        <dbReference type="SAM" id="Phobius"/>
    </source>
</evidence>
<comment type="caution">
    <text evidence="2">The sequence shown here is derived from an EMBL/GenBank/DDBJ whole genome shotgun (WGS) entry which is preliminary data.</text>
</comment>
<feature type="transmembrane region" description="Helical" evidence="1">
    <location>
        <begin position="186"/>
        <end position="206"/>
    </location>
</feature>
<accession>A0A8H4IKM7</accession>
<feature type="transmembrane region" description="Helical" evidence="1">
    <location>
        <begin position="120"/>
        <end position="142"/>
    </location>
</feature>
<gene>
    <name evidence="2" type="ORF">GTA08_BOTSDO09069</name>
</gene>
<organism evidence="2 3">
    <name type="scientific">Botryosphaeria dothidea</name>
    <dbReference type="NCBI Taxonomy" id="55169"/>
    <lineage>
        <taxon>Eukaryota</taxon>
        <taxon>Fungi</taxon>
        <taxon>Dikarya</taxon>
        <taxon>Ascomycota</taxon>
        <taxon>Pezizomycotina</taxon>
        <taxon>Dothideomycetes</taxon>
        <taxon>Dothideomycetes incertae sedis</taxon>
        <taxon>Botryosphaeriales</taxon>
        <taxon>Botryosphaeriaceae</taxon>
        <taxon>Botryosphaeria</taxon>
    </lineage>
</organism>
<keyword evidence="1" id="KW-0812">Transmembrane</keyword>
<dbReference type="InterPro" id="IPR018750">
    <property type="entry name" value="DUF2306_membrane"/>
</dbReference>
<keyword evidence="1" id="KW-1133">Transmembrane helix</keyword>
<dbReference type="Proteomes" id="UP000572817">
    <property type="component" value="Unassembled WGS sequence"/>
</dbReference>
<dbReference type="Pfam" id="PF10067">
    <property type="entry name" value="DUF2306"/>
    <property type="match status" value="1"/>
</dbReference>
<feature type="transmembrane region" description="Helical" evidence="1">
    <location>
        <begin position="148"/>
        <end position="165"/>
    </location>
</feature>
<sequence length="346" mass="38044">MVQPIRPPADRFNAFARKLYNPLGFSKAYNFVLFFIFAGALLGFTLARLPYLDFHGNFCNPDTTGSNTASRGECYYYTRSFYQVGMILHLAAILPASLLAILQFTPAIRHHLPIFHRVNGYAIILLVLAANAGALMIVRHAFGGGLDVQSAIGLLALLTTTSMALSYYNIKRLQIEQHRAWMLRTWFYLGCIITTRLIMIIAATLATASRSYFVARPCAEIAFAFSPSSPNATDILQSYPACAPHSDGTNPQQQALVRVDMNGQPPNVGAALGSSFGMAIWLALAMHAIGVEAYLQLTPREHERLRNVSYQRQLEAGMKNPGRAGLTVDRVGDAEEWVPAVKDESG</sequence>